<feature type="compositionally biased region" description="Basic residues" evidence="1">
    <location>
        <begin position="95"/>
        <end position="108"/>
    </location>
</feature>
<proteinExistence type="predicted"/>
<keyword evidence="2" id="KW-0732">Signal</keyword>
<sequence>MGSSWLGWGPTVVTVESLLMSAAELVPSTNITSPPTLSTGVRFTQTITVGFSNPKVFPSFSDRERKHPHTKNNYSTAHTQLVVGKGEKKMEGSERKKKKKKRSRRSRSRAASDQGQGLMLRFRDRSVLSATTSLSLCRALRRRREEKLG</sequence>
<evidence type="ECO:0000256" key="2">
    <source>
        <dbReference type="SAM" id="SignalP"/>
    </source>
</evidence>
<reference evidence="3 4" key="1">
    <citation type="submission" date="2021-06" db="EMBL/GenBank/DDBJ databases">
        <title>Caerostris darwini draft genome.</title>
        <authorList>
            <person name="Kono N."/>
            <person name="Arakawa K."/>
        </authorList>
    </citation>
    <scope>NUCLEOTIDE SEQUENCE [LARGE SCALE GENOMIC DNA]</scope>
</reference>
<keyword evidence="4" id="KW-1185">Reference proteome</keyword>
<comment type="caution">
    <text evidence="3">The sequence shown here is derived from an EMBL/GenBank/DDBJ whole genome shotgun (WGS) entry which is preliminary data.</text>
</comment>
<evidence type="ECO:0000313" key="4">
    <source>
        <dbReference type="Proteomes" id="UP001054837"/>
    </source>
</evidence>
<feature type="signal peptide" evidence="2">
    <location>
        <begin position="1"/>
        <end position="17"/>
    </location>
</feature>
<feature type="region of interest" description="Disordered" evidence="1">
    <location>
        <begin position="58"/>
        <end position="124"/>
    </location>
</feature>
<name>A0AAV4R4K2_9ARAC</name>
<evidence type="ECO:0000256" key="1">
    <source>
        <dbReference type="SAM" id="MobiDB-lite"/>
    </source>
</evidence>
<dbReference type="AlphaFoldDB" id="A0AAV4R4K2"/>
<protein>
    <submittedName>
        <fullName evidence="3">Uncharacterized protein</fullName>
    </submittedName>
</protein>
<dbReference type="Proteomes" id="UP001054837">
    <property type="component" value="Unassembled WGS sequence"/>
</dbReference>
<feature type="compositionally biased region" description="Basic and acidic residues" evidence="1">
    <location>
        <begin position="85"/>
        <end position="94"/>
    </location>
</feature>
<dbReference type="EMBL" id="BPLQ01005618">
    <property type="protein sequence ID" value="GIY15959.1"/>
    <property type="molecule type" value="Genomic_DNA"/>
</dbReference>
<accession>A0AAV4R4K2</accession>
<feature type="chain" id="PRO_5043697067" evidence="2">
    <location>
        <begin position="18"/>
        <end position="149"/>
    </location>
</feature>
<organism evidence="3 4">
    <name type="scientific">Caerostris darwini</name>
    <dbReference type="NCBI Taxonomy" id="1538125"/>
    <lineage>
        <taxon>Eukaryota</taxon>
        <taxon>Metazoa</taxon>
        <taxon>Ecdysozoa</taxon>
        <taxon>Arthropoda</taxon>
        <taxon>Chelicerata</taxon>
        <taxon>Arachnida</taxon>
        <taxon>Araneae</taxon>
        <taxon>Araneomorphae</taxon>
        <taxon>Entelegynae</taxon>
        <taxon>Araneoidea</taxon>
        <taxon>Araneidae</taxon>
        <taxon>Caerostris</taxon>
    </lineage>
</organism>
<gene>
    <name evidence="3" type="ORF">CDAR_468881</name>
</gene>
<evidence type="ECO:0000313" key="3">
    <source>
        <dbReference type="EMBL" id="GIY15959.1"/>
    </source>
</evidence>